<protein>
    <submittedName>
        <fullName evidence="3">Uncharacterized protein</fullName>
    </submittedName>
</protein>
<organism evidence="3">
    <name type="scientific">Candidatus Kentrum eta</name>
    <dbReference type="NCBI Taxonomy" id="2126337"/>
    <lineage>
        <taxon>Bacteria</taxon>
        <taxon>Pseudomonadati</taxon>
        <taxon>Pseudomonadota</taxon>
        <taxon>Gammaproteobacteria</taxon>
        <taxon>Candidatus Kentrum</taxon>
    </lineage>
</organism>
<evidence type="ECO:0000313" key="1">
    <source>
        <dbReference type="EMBL" id="VFJ99543.1"/>
    </source>
</evidence>
<proteinExistence type="predicted"/>
<gene>
    <name evidence="1" type="ORF">BECKH772A_GA0070896_101654</name>
    <name evidence="2" type="ORF">BECKH772B_GA0070898_101654</name>
    <name evidence="3" type="ORF">BECKH772C_GA0070978_101684</name>
</gene>
<evidence type="ECO:0000313" key="2">
    <source>
        <dbReference type="EMBL" id="VFJ99671.1"/>
    </source>
</evidence>
<dbReference type="EMBL" id="CAADFI010000165">
    <property type="protein sequence ID" value="VFJ99671.1"/>
    <property type="molecule type" value="Genomic_DNA"/>
</dbReference>
<dbReference type="EMBL" id="CAADFG010000165">
    <property type="protein sequence ID" value="VFJ99543.1"/>
    <property type="molecule type" value="Genomic_DNA"/>
</dbReference>
<sequence length="82" mass="9036">MSGMNAYKTYAEIDAAGRMVIEGLPFPKGVPLEVLIVDRSRRSNEKVASWRALMDHVRGLPQSANVSEKAIAIEIDRARNAP</sequence>
<accession>A0A450VHD2</accession>
<name>A0A450VHD2_9GAMM</name>
<dbReference type="AlphaFoldDB" id="A0A450VHD2"/>
<evidence type="ECO:0000313" key="3">
    <source>
        <dbReference type="EMBL" id="VFK04226.1"/>
    </source>
</evidence>
<dbReference type="EMBL" id="CAADFJ010000168">
    <property type="protein sequence ID" value="VFK04226.1"/>
    <property type="molecule type" value="Genomic_DNA"/>
</dbReference>
<reference evidence="3" key="1">
    <citation type="submission" date="2019-02" db="EMBL/GenBank/DDBJ databases">
        <authorList>
            <person name="Gruber-Vodicka R. H."/>
            <person name="Seah K. B. B."/>
        </authorList>
    </citation>
    <scope>NUCLEOTIDE SEQUENCE</scope>
    <source>
        <strain evidence="3">BECK_SA2B12</strain>
        <strain evidence="1">BECK_SA2B15</strain>
        <strain evidence="2">BECK_SA2B20</strain>
    </source>
</reference>